<organism evidence="2 3">
    <name type="scientific">Photorhabdus laumondii subsp. laumondii</name>
    <name type="common">Photorhabdus luminescens subsp. laumondii</name>
    <dbReference type="NCBI Taxonomy" id="141679"/>
    <lineage>
        <taxon>Bacteria</taxon>
        <taxon>Pseudomonadati</taxon>
        <taxon>Pseudomonadota</taxon>
        <taxon>Gammaproteobacteria</taxon>
        <taxon>Enterobacterales</taxon>
        <taxon>Morganellaceae</taxon>
        <taxon>Photorhabdus</taxon>
    </lineage>
</organism>
<comment type="caution">
    <text evidence="2">The sequence shown here is derived from an EMBL/GenBank/DDBJ whole genome shotgun (WGS) entry which is preliminary data.</text>
</comment>
<dbReference type="EMBL" id="WSFA01000007">
    <property type="protein sequence ID" value="NDL38078.1"/>
    <property type="molecule type" value="Genomic_DNA"/>
</dbReference>
<evidence type="ECO:0000313" key="3">
    <source>
        <dbReference type="Proteomes" id="UP000479300"/>
    </source>
</evidence>
<accession>A0A6L9JFY9</accession>
<feature type="region of interest" description="Disordered" evidence="1">
    <location>
        <begin position="117"/>
        <end position="144"/>
    </location>
</feature>
<feature type="compositionally biased region" description="Basic and acidic residues" evidence="1">
    <location>
        <begin position="121"/>
        <end position="144"/>
    </location>
</feature>
<dbReference type="Proteomes" id="UP000479300">
    <property type="component" value="Unassembled WGS sequence"/>
</dbReference>
<proteinExistence type="predicted"/>
<protein>
    <recommendedName>
        <fullName evidence="4">PAS fold-4 domain-containing protein</fullName>
    </recommendedName>
</protein>
<dbReference type="GeneID" id="48851170"/>
<gene>
    <name evidence="2" type="ORF">GPY51_04565</name>
</gene>
<evidence type="ECO:0000313" key="2">
    <source>
        <dbReference type="EMBL" id="NDL38078.1"/>
    </source>
</evidence>
<name>A0A6L9JFY9_PHOLM</name>
<evidence type="ECO:0008006" key="4">
    <source>
        <dbReference type="Google" id="ProtNLM"/>
    </source>
</evidence>
<sequence length="144" mass="16905">MLNIKNKQNNITPQLVYMWENSHDLWETKHCRSTFIYANPFFCQRLNLSENSDIIEFSASELPLPIAKYEDSGSCINTLFDTNKAKDFSLTCLCFTKIHRPKTKRIYPIDFKMHHGGKGVNPREHSKLCDRGERVQPTKRQLER</sequence>
<reference evidence="2 3" key="1">
    <citation type="submission" date="2019-12" db="EMBL/GenBank/DDBJ databases">
        <title>Engineering Photorhabdus to improve their lethality against agricultural pests.</title>
        <authorList>
            <person name="Machado R.A.R."/>
        </authorList>
    </citation>
    <scope>NUCLEOTIDE SEQUENCE [LARGE SCALE GENOMIC DNA]</scope>
    <source>
        <strain evidence="2 3">EN01</strain>
    </source>
</reference>
<dbReference type="KEGG" id="plum:A4R40_09935"/>
<dbReference type="AlphaFoldDB" id="A0A6L9JFY9"/>
<evidence type="ECO:0000256" key="1">
    <source>
        <dbReference type="SAM" id="MobiDB-lite"/>
    </source>
</evidence>
<dbReference type="RefSeq" id="WP_011146245.1">
    <property type="nucleotide sequence ID" value="NZ_CAWPGV010000049.1"/>
</dbReference>